<dbReference type="Gene3D" id="2.120.10.30">
    <property type="entry name" value="TolB, C-terminal domain"/>
    <property type="match status" value="2"/>
</dbReference>
<evidence type="ECO:0000256" key="1">
    <source>
        <dbReference type="ARBA" id="ARBA00009820"/>
    </source>
</evidence>
<keyword evidence="5" id="KW-1185">Reference proteome</keyword>
<feature type="region of interest" description="Disordered" evidence="2">
    <location>
        <begin position="351"/>
        <end position="376"/>
    </location>
</feature>
<dbReference type="SUPFAM" id="SSF69304">
    <property type="entry name" value="Tricorn protease N-terminal domain"/>
    <property type="match status" value="1"/>
</dbReference>
<feature type="signal peptide" evidence="3">
    <location>
        <begin position="1"/>
        <end position="40"/>
    </location>
</feature>
<evidence type="ECO:0000256" key="2">
    <source>
        <dbReference type="SAM" id="MobiDB-lite"/>
    </source>
</evidence>
<dbReference type="InterPro" id="IPR006311">
    <property type="entry name" value="TAT_signal"/>
</dbReference>
<comment type="similarity">
    <text evidence="1">Belongs to the TolB family.</text>
</comment>
<feature type="compositionally biased region" description="Low complexity" evidence="2">
    <location>
        <begin position="351"/>
        <end position="360"/>
    </location>
</feature>
<dbReference type="RefSeq" id="WP_157340907.1">
    <property type="nucleotide sequence ID" value="NZ_WSEK01000004.1"/>
</dbReference>
<gene>
    <name evidence="4" type="ORF">GON03_05465</name>
</gene>
<dbReference type="EMBL" id="WSEK01000004">
    <property type="protein sequence ID" value="MVQ48621.1"/>
    <property type="molecule type" value="Genomic_DNA"/>
</dbReference>
<sequence>MTSSTHFPSRSRRHATRSVGVAGAAILVSSLLVASPPAEAAPPTLTGIIVFQRADEGDQWQLWVANADLSNERQISAGPYTSGFATWNSDGSRIAFDSNRSDPDLTDDVSVNDVFTMNPDGSDVVQVTDSGSFAGDPGWSPDGKWLTFESDFNDYFGKAGIWVSRSDGSHLRRITAPADVHDGYWDTAPQFSPDGKRLVFTRAFSFDDEGNIVDSALYVVNVDGTHARELTATRDLVPGDANWSPDGKTLTFETSGFPATIRADGSQLRDLTPELAEGYAVGADPVYSPDGRQIMLLHAEFTSPTDVISSGLSVMGKNGNRLRYLPGDLTQATEEHQPDWVLAPRLVPATSKSATTRSASPPAPAQEHAAIYARRR</sequence>
<dbReference type="PANTHER" id="PTHR36842:SF1">
    <property type="entry name" value="PROTEIN TOLB"/>
    <property type="match status" value="1"/>
</dbReference>
<name>A0A6L6XMU0_9ACTN</name>
<evidence type="ECO:0000313" key="4">
    <source>
        <dbReference type="EMBL" id="MVQ48621.1"/>
    </source>
</evidence>
<evidence type="ECO:0000313" key="5">
    <source>
        <dbReference type="Proteomes" id="UP000473525"/>
    </source>
</evidence>
<dbReference type="AlphaFoldDB" id="A0A6L6XMU0"/>
<dbReference type="Pfam" id="PF07676">
    <property type="entry name" value="PD40"/>
    <property type="match status" value="3"/>
</dbReference>
<accession>A0A6L6XMU0</accession>
<comment type="caution">
    <text evidence="4">The sequence shown here is derived from an EMBL/GenBank/DDBJ whole genome shotgun (WGS) entry which is preliminary data.</text>
</comment>
<protein>
    <recommendedName>
        <fullName evidence="6">Dipeptidylpeptidase IV N-terminal domain-containing protein</fullName>
    </recommendedName>
</protein>
<evidence type="ECO:0008006" key="6">
    <source>
        <dbReference type="Google" id="ProtNLM"/>
    </source>
</evidence>
<feature type="chain" id="PRO_5026874272" description="Dipeptidylpeptidase IV N-terminal domain-containing protein" evidence="3">
    <location>
        <begin position="41"/>
        <end position="376"/>
    </location>
</feature>
<keyword evidence="3" id="KW-0732">Signal</keyword>
<dbReference type="InterPro" id="IPR011659">
    <property type="entry name" value="WD40"/>
</dbReference>
<reference evidence="4 5" key="1">
    <citation type="submission" date="2019-12" db="EMBL/GenBank/DDBJ databases">
        <authorList>
            <person name="Huq M.A."/>
        </authorList>
    </citation>
    <scope>NUCLEOTIDE SEQUENCE [LARGE SCALE GENOMIC DNA]</scope>
    <source>
        <strain evidence="4 5">MAH-18</strain>
    </source>
</reference>
<dbReference type="InterPro" id="IPR011042">
    <property type="entry name" value="6-blade_b-propeller_TolB-like"/>
</dbReference>
<dbReference type="PANTHER" id="PTHR36842">
    <property type="entry name" value="PROTEIN TOLB HOMOLOG"/>
    <property type="match status" value="1"/>
</dbReference>
<evidence type="ECO:0000256" key="3">
    <source>
        <dbReference type="SAM" id="SignalP"/>
    </source>
</evidence>
<organism evidence="4 5">
    <name type="scientific">Nocardioides agri</name>
    <dbReference type="NCBI Taxonomy" id="2682843"/>
    <lineage>
        <taxon>Bacteria</taxon>
        <taxon>Bacillati</taxon>
        <taxon>Actinomycetota</taxon>
        <taxon>Actinomycetes</taxon>
        <taxon>Propionibacteriales</taxon>
        <taxon>Nocardioidaceae</taxon>
        <taxon>Nocardioides</taxon>
    </lineage>
</organism>
<dbReference type="Proteomes" id="UP000473525">
    <property type="component" value="Unassembled WGS sequence"/>
</dbReference>
<proteinExistence type="inferred from homology"/>
<dbReference type="PROSITE" id="PS51318">
    <property type="entry name" value="TAT"/>
    <property type="match status" value="1"/>
</dbReference>